<evidence type="ECO:0000313" key="3">
    <source>
        <dbReference type="EMBL" id="VAW39792.1"/>
    </source>
</evidence>
<gene>
    <name evidence="3" type="ORF">MNBD_DELTA04-1477</name>
</gene>
<feature type="transmembrane region" description="Helical" evidence="1">
    <location>
        <begin position="184"/>
        <end position="203"/>
    </location>
</feature>
<proteinExistence type="predicted"/>
<organism evidence="3">
    <name type="scientific">hydrothermal vent metagenome</name>
    <dbReference type="NCBI Taxonomy" id="652676"/>
    <lineage>
        <taxon>unclassified sequences</taxon>
        <taxon>metagenomes</taxon>
        <taxon>ecological metagenomes</taxon>
    </lineage>
</organism>
<keyword evidence="1" id="KW-0472">Membrane</keyword>
<sequence>MRKLNSIFLLAVFFLCLAGGAAASTPPPPARPANYVVDLAGVINSRTKQQLDSLLHALEQKTGVQLVILTVKSLDGEDINGFSMRTAEQWKLGQKGKDNGVLFTIAMQERKYRFEVGYGLESILPDSLVGTIGRRTLVPYFKRGKYSQGIAAAAGVIVKIISKANNVQLAGVDRLPQPVTRNKVNPFAIEFFVLLVLFFILLAGRRRRSRRLGVLGAAPFIMGGWSGGGGFGGGGFGGFGGGGGGGFGGGGASGGW</sequence>
<dbReference type="Gene3D" id="3.10.310.50">
    <property type="match status" value="1"/>
</dbReference>
<feature type="domain" description="TPM" evidence="2">
    <location>
        <begin position="36"/>
        <end position="158"/>
    </location>
</feature>
<keyword evidence="1" id="KW-1133">Transmembrane helix</keyword>
<name>A0A3B0VL77_9ZZZZ</name>
<dbReference type="InterPro" id="IPR007621">
    <property type="entry name" value="TPM_dom"/>
</dbReference>
<accession>A0A3B0VL77</accession>
<evidence type="ECO:0000256" key="1">
    <source>
        <dbReference type="SAM" id="Phobius"/>
    </source>
</evidence>
<protein>
    <submittedName>
        <fullName evidence="3">Beta-propeller domains of methanol dehydrogenase type</fullName>
    </submittedName>
</protein>
<evidence type="ECO:0000259" key="2">
    <source>
        <dbReference type="Pfam" id="PF04536"/>
    </source>
</evidence>
<dbReference type="PANTHER" id="PTHR30373:SF2">
    <property type="entry name" value="UPF0603 PROTEIN YGCG"/>
    <property type="match status" value="1"/>
</dbReference>
<dbReference type="AlphaFoldDB" id="A0A3B0VL77"/>
<dbReference type="Pfam" id="PF04536">
    <property type="entry name" value="TPM_phosphatase"/>
    <property type="match status" value="1"/>
</dbReference>
<dbReference type="PANTHER" id="PTHR30373">
    <property type="entry name" value="UPF0603 PROTEIN YGCG"/>
    <property type="match status" value="1"/>
</dbReference>
<reference evidence="3" key="1">
    <citation type="submission" date="2018-06" db="EMBL/GenBank/DDBJ databases">
        <authorList>
            <person name="Zhirakovskaya E."/>
        </authorList>
    </citation>
    <scope>NUCLEOTIDE SEQUENCE</scope>
</reference>
<dbReference type="EMBL" id="UOEY01000087">
    <property type="protein sequence ID" value="VAW39792.1"/>
    <property type="molecule type" value="Genomic_DNA"/>
</dbReference>
<keyword evidence="1" id="KW-0812">Transmembrane</keyword>